<feature type="transmembrane region" description="Helical" evidence="1">
    <location>
        <begin position="154"/>
        <end position="172"/>
    </location>
</feature>
<name>A0ABW2I598_9ACTN</name>
<keyword evidence="1" id="KW-0472">Membrane</keyword>
<dbReference type="EMBL" id="JBHTBJ010000067">
    <property type="protein sequence ID" value="MFC7279952.1"/>
    <property type="molecule type" value="Genomic_DNA"/>
</dbReference>
<evidence type="ECO:0000256" key="1">
    <source>
        <dbReference type="SAM" id="Phobius"/>
    </source>
</evidence>
<gene>
    <name evidence="2" type="ORF">ACFQS1_38845</name>
</gene>
<comment type="caution">
    <text evidence="2">The sequence shown here is derived from an EMBL/GenBank/DDBJ whole genome shotgun (WGS) entry which is preliminary data.</text>
</comment>
<feature type="transmembrane region" description="Helical" evidence="1">
    <location>
        <begin position="130"/>
        <end position="148"/>
    </location>
</feature>
<organism evidence="2 3">
    <name type="scientific">Paractinoplanes rhizophilus</name>
    <dbReference type="NCBI Taxonomy" id="1416877"/>
    <lineage>
        <taxon>Bacteria</taxon>
        <taxon>Bacillati</taxon>
        <taxon>Actinomycetota</taxon>
        <taxon>Actinomycetes</taxon>
        <taxon>Micromonosporales</taxon>
        <taxon>Micromonosporaceae</taxon>
        <taxon>Paractinoplanes</taxon>
    </lineage>
</organism>
<feature type="transmembrane region" description="Helical" evidence="1">
    <location>
        <begin position="79"/>
        <end position="95"/>
    </location>
</feature>
<keyword evidence="3" id="KW-1185">Reference proteome</keyword>
<keyword evidence="1" id="KW-0812">Transmembrane</keyword>
<dbReference type="RefSeq" id="WP_378977766.1">
    <property type="nucleotide sequence ID" value="NZ_JBHTBJ010000067.1"/>
</dbReference>
<dbReference type="Pfam" id="PF14256">
    <property type="entry name" value="YwiC"/>
    <property type="match status" value="1"/>
</dbReference>
<feature type="transmembrane region" description="Helical" evidence="1">
    <location>
        <begin position="101"/>
        <end position="118"/>
    </location>
</feature>
<accession>A0ABW2I598</accession>
<evidence type="ECO:0000313" key="2">
    <source>
        <dbReference type="EMBL" id="MFC7279952.1"/>
    </source>
</evidence>
<feature type="transmembrane region" description="Helical" evidence="1">
    <location>
        <begin position="25"/>
        <end position="44"/>
    </location>
</feature>
<evidence type="ECO:0000313" key="3">
    <source>
        <dbReference type="Proteomes" id="UP001596548"/>
    </source>
</evidence>
<sequence length="247" mass="27094">MTTTAASRHTVRRTVRQFVPPQHGAWAMLLLPYVAGVLAAGFRWPDMPLLGAWLAGYLMSYFLLQTIKTRRLRRFQQPIYLYAAATAVFVVPVVVACPRVLLYAPAYAALLAVNAWHARRRRDRALLNDLASVAQSCLIVFVVATIAGQPPAHVATPFLLTLLYFTGTVLYVKTMIRERGNPAYRRASIAFHTAALAVALWLGPLAAVVFALLLARAWLLPHRTLTPKQVGVAEIAASMLVLAAAVL</sequence>
<proteinExistence type="predicted"/>
<dbReference type="Proteomes" id="UP001596548">
    <property type="component" value="Unassembled WGS sequence"/>
</dbReference>
<dbReference type="InterPro" id="IPR025576">
    <property type="entry name" value="YwiC"/>
</dbReference>
<reference evidence="3" key="1">
    <citation type="journal article" date="2019" name="Int. J. Syst. Evol. Microbiol.">
        <title>The Global Catalogue of Microorganisms (GCM) 10K type strain sequencing project: providing services to taxonomists for standard genome sequencing and annotation.</title>
        <authorList>
            <consortium name="The Broad Institute Genomics Platform"/>
            <consortium name="The Broad Institute Genome Sequencing Center for Infectious Disease"/>
            <person name="Wu L."/>
            <person name="Ma J."/>
        </authorList>
    </citation>
    <scope>NUCLEOTIDE SEQUENCE [LARGE SCALE GENOMIC DNA]</scope>
    <source>
        <strain evidence="3">XZYJT-10</strain>
    </source>
</reference>
<feature type="transmembrane region" description="Helical" evidence="1">
    <location>
        <begin position="50"/>
        <end position="67"/>
    </location>
</feature>
<protein>
    <submittedName>
        <fullName evidence="2">YwiC-like family protein</fullName>
    </submittedName>
</protein>
<feature type="transmembrane region" description="Helical" evidence="1">
    <location>
        <begin position="193"/>
        <end position="218"/>
    </location>
</feature>
<keyword evidence="1" id="KW-1133">Transmembrane helix</keyword>